<dbReference type="AlphaFoldDB" id="A0A918E9H9"/>
<reference evidence="2" key="1">
    <citation type="journal article" date="2014" name="Int. J. Syst. Evol. Microbiol.">
        <title>Complete genome sequence of Corynebacterium casei LMG S-19264T (=DSM 44701T), isolated from a smear-ripened cheese.</title>
        <authorList>
            <consortium name="US DOE Joint Genome Institute (JGI-PGF)"/>
            <person name="Walter F."/>
            <person name="Albersmeier A."/>
            <person name="Kalinowski J."/>
            <person name="Ruckert C."/>
        </authorList>
    </citation>
    <scope>NUCLEOTIDE SEQUENCE</scope>
    <source>
        <strain evidence="2">CGMCC 4.7430</strain>
    </source>
</reference>
<keyword evidence="3" id="KW-1185">Reference proteome</keyword>
<dbReference type="Proteomes" id="UP000660745">
    <property type="component" value="Unassembled WGS sequence"/>
</dbReference>
<evidence type="ECO:0000256" key="1">
    <source>
        <dbReference type="SAM" id="MobiDB-lite"/>
    </source>
</evidence>
<gene>
    <name evidence="2" type="ORF">GCM10012278_68580</name>
</gene>
<name>A0A918E9H9_9ACTN</name>
<evidence type="ECO:0000313" key="2">
    <source>
        <dbReference type="EMBL" id="GGP14109.1"/>
    </source>
</evidence>
<accession>A0A918E9H9</accession>
<dbReference type="RefSeq" id="WP_189142902.1">
    <property type="nucleotide sequence ID" value="NZ_BMNK01000015.1"/>
</dbReference>
<comment type="caution">
    <text evidence="2">The sequence shown here is derived from an EMBL/GenBank/DDBJ whole genome shotgun (WGS) entry which is preliminary data.</text>
</comment>
<evidence type="ECO:0008006" key="4">
    <source>
        <dbReference type="Google" id="ProtNLM"/>
    </source>
</evidence>
<feature type="region of interest" description="Disordered" evidence="1">
    <location>
        <begin position="445"/>
        <end position="474"/>
    </location>
</feature>
<protein>
    <recommendedName>
        <fullName evidence="4">Type I-B CRISPR-associated protein Cas8b1/Cst1</fullName>
    </recommendedName>
</protein>
<dbReference type="EMBL" id="BMNK01000015">
    <property type="protein sequence ID" value="GGP14109.1"/>
    <property type="molecule type" value="Genomic_DNA"/>
</dbReference>
<evidence type="ECO:0000313" key="3">
    <source>
        <dbReference type="Proteomes" id="UP000660745"/>
    </source>
</evidence>
<reference evidence="2" key="2">
    <citation type="submission" date="2020-09" db="EMBL/GenBank/DDBJ databases">
        <authorList>
            <person name="Sun Q."/>
            <person name="Zhou Y."/>
        </authorList>
    </citation>
    <scope>NUCLEOTIDE SEQUENCE</scope>
    <source>
        <strain evidence="2">CGMCC 4.7430</strain>
    </source>
</reference>
<organism evidence="2 3">
    <name type="scientific">Nonomuraea glycinis</name>
    <dbReference type="NCBI Taxonomy" id="2047744"/>
    <lineage>
        <taxon>Bacteria</taxon>
        <taxon>Bacillati</taxon>
        <taxon>Actinomycetota</taxon>
        <taxon>Actinomycetes</taxon>
        <taxon>Streptosporangiales</taxon>
        <taxon>Streptosporangiaceae</taxon>
        <taxon>Nonomuraea</taxon>
    </lineage>
</organism>
<sequence length="474" mass="52665">MDQVSTVQAPASSLRLTEHPLQRCGAWAAAALAGCDRVEDVTAELLDGVVRQIVGDVVEAAIARPDTGAYDWWKVLFALYPNSKPTHAKREKDRTALTREMVQLFLPDDAEGAERTCTFCGQQCAMLWAKSTLPMFDSIRSLNTLPPGTTGWPVCRGCRVALWALPYGAGLTAGSATVLMCDIPQVERQFTARNVRRAGQIRQLGFNGLPAMAGPEAVTLEALREYAADTPAATSLWMFKNDNQEPWLRVSGTRTGVARFVHRMLADPDCAKGWRDLCRVLKRRDRQGRTAVDGATVAARLLFDREGEQPDRLPRELWAQSGDWEKVSRLTRVRWRALCRLYAEVMYEMDPDRLEPVAELLASWIAQESHRGRFNDYCRAAGSGYQLHRLLMTTSASLRLRGVPQKALDATTLTDLLANGSKGWLDRALLFFEVSAKLDAKRVPIGAKKNDSDDESEGEIGFGKTSDDEVEEYA</sequence>
<proteinExistence type="predicted"/>